<dbReference type="AlphaFoldDB" id="A0A0A5G266"/>
<dbReference type="eggNOG" id="ENOG5032FKV">
    <property type="taxonomic scope" value="Bacteria"/>
</dbReference>
<keyword evidence="1" id="KW-0472">Membrane</keyword>
<dbReference type="InterPro" id="IPR048147">
    <property type="entry name" value="CBO0543-like"/>
</dbReference>
<feature type="transmembrane region" description="Helical" evidence="1">
    <location>
        <begin position="123"/>
        <end position="146"/>
    </location>
</feature>
<gene>
    <name evidence="2" type="ORF">N783_15040</name>
</gene>
<protein>
    <submittedName>
        <fullName evidence="2">Uncharacterized protein</fullName>
    </submittedName>
</protein>
<feature type="transmembrane region" description="Helical" evidence="1">
    <location>
        <begin position="158"/>
        <end position="176"/>
    </location>
</feature>
<organism evidence="2 3">
    <name type="scientific">Pontibacillus marinus BH030004 = DSM 16465</name>
    <dbReference type="NCBI Taxonomy" id="1385511"/>
    <lineage>
        <taxon>Bacteria</taxon>
        <taxon>Bacillati</taxon>
        <taxon>Bacillota</taxon>
        <taxon>Bacilli</taxon>
        <taxon>Bacillales</taxon>
        <taxon>Bacillaceae</taxon>
        <taxon>Pontibacillus</taxon>
    </lineage>
</organism>
<feature type="transmembrane region" description="Helical" evidence="1">
    <location>
        <begin position="97"/>
        <end position="116"/>
    </location>
</feature>
<feature type="transmembrane region" description="Helical" evidence="1">
    <location>
        <begin position="29"/>
        <end position="48"/>
    </location>
</feature>
<sequence>MQVPSFNDIQQERYKLFEMIQVRWESNVVFSWEWWLLLTLCLLPWFVWWKMLNKEEALPILFYGLIIMLGNFILDNIGTDLQWWGYPIKLAPFFPPLITPDFTIIPILMMFIYQWFQPFKSFVIANFILSLIIAFIGEPLFIWLGYYELGSWKLFYSFIYYNLFGLFAKWLTQYFANLNENTNKPSP</sequence>
<dbReference type="STRING" id="1385511.GCA_000425225_03402"/>
<feature type="transmembrane region" description="Helical" evidence="1">
    <location>
        <begin position="60"/>
        <end position="77"/>
    </location>
</feature>
<dbReference type="NCBIfam" id="NF041644">
    <property type="entry name" value="CBO0543_fam"/>
    <property type="match status" value="1"/>
</dbReference>
<comment type="caution">
    <text evidence="2">The sequence shown here is derived from an EMBL/GenBank/DDBJ whole genome shotgun (WGS) entry which is preliminary data.</text>
</comment>
<accession>A0A0A5G266</accession>
<dbReference type="EMBL" id="AVPF01000042">
    <property type="protein sequence ID" value="KGX85238.1"/>
    <property type="molecule type" value="Genomic_DNA"/>
</dbReference>
<dbReference type="OrthoDB" id="1679483at2"/>
<proteinExistence type="predicted"/>
<dbReference type="Proteomes" id="UP000030403">
    <property type="component" value="Unassembled WGS sequence"/>
</dbReference>
<evidence type="ECO:0000313" key="3">
    <source>
        <dbReference type="Proteomes" id="UP000030403"/>
    </source>
</evidence>
<keyword evidence="3" id="KW-1185">Reference proteome</keyword>
<evidence type="ECO:0000313" key="2">
    <source>
        <dbReference type="EMBL" id="KGX85238.1"/>
    </source>
</evidence>
<keyword evidence="1" id="KW-1133">Transmembrane helix</keyword>
<evidence type="ECO:0000256" key="1">
    <source>
        <dbReference type="SAM" id="Phobius"/>
    </source>
</evidence>
<dbReference type="RefSeq" id="WP_051255113.1">
    <property type="nucleotide sequence ID" value="NZ_AULJ01000045.1"/>
</dbReference>
<reference evidence="2 3" key="1">
    <citation type="submission" date="2013-08" db="EMBL/GenBank/DDBJ databases">
        <authorList>
            <person name="Huang J."/>
            <person name="Wang G."/>
        </authorList>
    </citation>
    <scope>NUCLEOTIDE SEQUENCE [LARGE SCALE GENOMIC DNA]</scope>
    <source>
        <strain evidence="2 3">BH030004</strain>
    </source>
</reference>
<name>A0A0A5G266_9BACI</name>
<keyword evidence="1" id="KW-0812">Transmembrane</keyword>